<accession>A0A428ZRP0</accession>
<dbReference type="GO" id="GO:0008610">
    <property type="term" value="P:lipid biosynthetic process"/>
    <property type="evidence" value="ECO:0007669"/>
    <property type="project" value="UniProtKB-ARBA"/>
</dbReference>
<dbReference type="SUPFAM" id="SSF52777">
    <property type="entry name" value="CoA-dependent acyltransferases"/>
    <property type="match status" value="2"/>
</dbReference>
<reference evidence="2 3" key="1">
    <citation type="submission" date="2018-05" db="EMBL/GenBank/DDBJ databases">
        <title>Evolution of GPA BGCs.</title>
        <authorList>
            <person name="Waglechner N."/>
            <person name="Wright G.D."/>
        </authorList>
    </citation>
    <scope>NUCLEOTIDE SEQUENCE [LARGE SCALE GENOMIC DNA]</scope>
    <source>
        <strain evidence="2 3">A82846</strain>
    </source>
</reference>
<comment type="caution">
    <text evidence="2">The sequence shown here is derived from an EMBL/GenBank/DDBJ whole genome shotgun (WGS) entry which is preliminary data.</text>
</comment>
<dbReference type="Gene3D" id="3.30.559.30">
    <property type="entry name" value="Nonribosomal peptide synthetase, condensation domain"/>
    <property type="match status" value="1"/>
</dbReference>
<sequence length="465" mass="50902">MGADLTYPAATWGEASAGGQLALCNAVTDNAIWKLATPAQQGIWVLDKDDKLRPTYLIPTVLEFTGGVDNAILVESAQLALGRHPALRSRFRLDTNTLRVEYRTDGPPGEVGFIDALADGWTAEELDRLVDVLCWTPFDLATEAQARGEVVKVDENTTLLVLTMHHISFDGWSRHLLVNEIIANYQAISRGERPAETMSADPADVVSSPPPDAERVAEAVERLRGAPMTVELPYDRRPAQASVLGANLAIELDEELTGKVMAVACQEGCTPFMTAVALLAGTLSRYSGQRDFLFALGWPGREDPATADAIGMFMCTLVLRVQIDDTTTWRELLRNARIGATEAFMDSDVPLDSIAAALNPGRQVLWPPLTPVLVNVDDLPLELPLAPGVTGRYRLDGPVYTKYDLDLFVRVDQHESGSRMTLAIDYPTDLFDQPTIESLLSGLRRSAVDLAYSTEEPFRVRPADR</sequence>
<gene>
    <name evidence="2" type="ORF">DMH04_04545</name>
</gene>
<evidence type="ECO:0000313" key="3">
    <source>
        <dbReference type="Proteomes" id="UP000287547"/>
    </source>
</evidence>
<evidence type="ECO:0000313" key="2">
    <source>
        <dbReference type="EMBL" id="RSM90728.1"/>
    </source>
</evidence>
<dbReference type="AlphaFoldDB" id="A0A428ZRP0"/>
<organism evidence="2 3">
    <name type="scientific">Kibdelosporangium aridum</name>
    <dbReference type="NCBI Taxonomy" id="2030"/>
    <lineage>
        <taxon>Bacteria</taxon>
        <taxon>Bacillati</taxon>
        <taxon>Actinomycetota</taxon>
        <taxon>Actinomycetes</taxon>
        <taxon>Pseudonocardiales</taxon>
        <taxon>Pseudonocardiaceae</taxon>
        <taxon>Kibdelosporangium</taxon>
    </lineage>
</organism>
<proteinExistence type="predicted"/>
<dbReference type="GO" id="GO:0044550">
    <property type="term" value="P:secondary metabolite biosynthetic process"/>
    <property type="evidence" value="ECO:0007669"/>
    <property type="project" value="TreeGrafter"/>
</dbReference>
<dbReference type="PANTHER" id="PTHR45527:SF1">
    <property type="entry name" value="FATTY ACID SYNTHASE"/>
    <property type="match status" value="1"/>
</dbReference>
<protein>
    <submittedName>
        <fullName evidence="2">Condensation protein</fullName>
    </submittedName>
</protein>
<dbReference type="PANTHER" id="PTHR45527">
    <property type="entry name" value="NONRIBOSOMAL PEPTIDE SYNTHETASE"/>
    <property type="match status" value="1"/>
</dbReference>
<dbReference type="Pfam" id="PF00668">
    <property type="entry name" value="Condensation"/>
    <property type="match status" value="1"/>
</dbReference>
<dbReference type="GO" id="GO:0005737">
    <property type="term" value="C:cytoplasm"/>
    <property type="evidence" value="ECO:0007669"/>
    <property type="project" value="TreeGrafter"/>
</dbReference>
<dbReference type="GO" id="GO:0043041">
    <property type="term" value="P:amino acid activation for nonribosomal peptide biosynthetic process"/>
    <property type="evidence" value="ECO:0007669"/>
    <property type="project" value="TreeGrafter"/>
</dbReference>
<evidence type="ECO:0000259" key="1">
    <source>
        <dbReference type="Pfam" id="PF00668"/>
    </source>
</evidence>
<dbReference type="Proteomes" id="UP000287547">
    <property type="component" value="Unassembled WGS sequence"/>
</dbReference>
<dbReference type="InterPro" id="IPR023213">
    <property type="entry name" value="CAT-like_dom_sf"/>
</dbReference>
<dbReference type="EMBL" id="QHKI01000002">
    <property type="protein sequence ID" value="RSM90728.1"/>
    <property type="molecule type" value="Genomic_DNA"/>
</dbReference>
<dbReference type="OrthoDB" id="3931141at2"/>
<dbReference type="GO" id="GO:0031177">
    <property type="term" value="F:phosphopantetheine binding"/>
    <property type="evidence" value="ECO:0007669"/>
    <property type="project" value="TreeGrafter"/>
</dbReference>
<dbReference type="GO" id="GO:0003824">
    <property type="term" value="F:catalytic activity"/>
    <property type="evidence" value="ECO:0007669"/>
    <property type="project" value="InterPro"/>
</dbReference>
<name>A0A428ZRP0_KIBAR</name>
<dbReference type="InterPro" id="IPR001242">
    <property type="entry name" value="Condensation_dom"/>
</dbReference>
<feature type="domain" description="Condensation" evidence="1">
    <location>
        <begin position="36"/>
        <end position="456"/>
    </location>
</feature>
<dbReference type="Gene3D" id="3.30.559.10">
    <property type="entry name" value="Chloramphenicol acetyltransferase-like domain"/>
    <property type="match status" value="1"/>
</dbReference>